<dbReference type="EMBL" id="JADKGY010000016">
    <property type="protein sequence ID" value="MBK9983325.1"/>
    <property type="molecule type" value="Genomic_DNA"/>
</dbReference>
<gene>
    <name evidence="1" type="ORF">IPP15_13165</name>
</gene>
<name>A0A9D7SU40_9BACT</name>
<comment type="caution">
    <text evidence="1">The sequence shown here is derived from an EMBL/GenBank/DDBJ whole genome shotgun (WGS) entry which is preliminary data.</text>
</comment>
<accession>A0A9D7SU40</accession>
<sequence length="69" mass="7327">MQRRATVAIKTDGTLWAWGANDHGELGNGTIEAHNTPIKIGSENTWQYVAAGNAFTAAIKRIVLSGFGA</sequence>
<dbReference type="PROSITE" id="PS50012">
    <property type="entry name" value="RCC1_3"/>
    <property type="match status" value="1"/>
</dbReference>
<dbReference type="InterPro" id="IPR009091">
    <property type="entry name" value="RCC1/BLIP-II"/>
</dbReference>
<evidence type="ECO:0000313" key="1">
    <source>
        <dbReference type="EMBL" id="MBK9983325.1"/>
    </source>
</evidence>
<dbReference type="AlphaFoldDB" id="A0A9D7SU40"/>
<dbReference type="Proteomes" id="UP000808337">
    <property type="component" value="Unassembled WGS sequence"/>
</dbReference>
<protein>
    <recommendedName>
        <fullName evidence="3">Chromosome condensation regulator RCC1</fullName>
    </recommendedName>
</protein>
<dbReference type="InterPro" id="IPR000408">
    <property type="entry name" value="Reg_chr_condens"/>
</dbReference>
<evidence type="ECO:0008006" key="3">
    <source>
        <dbReference type="Google" id="ProtNLM"/>
    </source>
</evidence>
<dbReference type="SUPFAM" id="SSF50985">
    <property type="entry name" value="RCC1/BLIP-II"/>
    <property type="match status" value="1"/>
</dbReference>
<reference evidence="1 2" key="1">
    <citation type="submission" date="2020-10" db="EMBL/GenBank/DDBJ databases">
        <title>Connecting structure to function with the recovery of over 1000 high-quality activated sludge metagenome-assembled genomes encoding full-length rRNA genes using long-read sequencing.</title>
        <authorList>
            <person name="Singleton C.M."/>
            <person name="Petriglieri F."/>
            <person name="Kristensen J.M."/>
            <person name="Kirkegaard R.H."/>
            <person name="Michaelsen T.Y."/>
            <person name="Andersen M.H."/>
            <person name="Karst S.M."/>
            <person name="Dueholm M.S."/>
            <person name="Nielsen P.H."/>
            <person name="Albertsen M."/>
        </authorList>
    </citation>
    <scope>NUCLEOTIDE SEQUENCE [LARGE SCALE GENOMIC DNA]</scope>
    <source>
        <strain evidence="1">Ribe_18-Q3-R11-54_MAXAC.273</strain>
    </source>
</reference>
<evidence type="ECO:0000313" key="2">
    <source>
        <dbReference type="Proteomes" id="UP000808337"/>
    </source>
</evidence>
<dbReference type="Pfam" id="PF00415">
    <property type="entry name" value="RCC1"/>
    <property type="match status" value="1"/>
</dbReference>
<proteinExistence type="predicted"/>
<dbReference type="Gene3D" id="2.130.10.30">
    <property type="entry name" value="Regulator of chromosome condensation 1/beta-lactamase-inhibitor protein II"/>
    <property type="match status" value="1"/>
</dbReference>
<organism evidence="1 2">
    <name type="scientific">Candidatus Opimibacter skivensis</name>
    <dbReference type="NCBI Taxonomy" id="2982028"/>
    <lineage>
        <taxon>Bacteria</taxon>
        <taxon>Pseudomonadati</taxon>
        <taxon>Bacteroidota</taxon>
        <taxon>Saprospiria</taxon>
        <taxon>Saprospirales</taxon>
        <taxon>Saprospiraceae</taxon>
        <taxon>Candidatus Opimibacter</taxon>
    </lineage>
</organism>